<organism evidence="10 11">
    <name type="scientific">Gracilibacillus oryzae</name>
    <dbReference type="NCBI Taxonomy" id="1672701"/>
    <lineage>
        <taxon>Bacteria</taxon>
        <taxon>Bacillati</taxon>
        <taxon>Bacillota</taxon>
        <taxon>Bacilli</taxon>
        <taxon>Bacillales</taxon>
        <taxon>Bacillaceae</taxon>
        <taxon>Gracilibacillus</taxon>
    </lineage>
</organism>
<dbReference type="InterPro" id="IPR023296">
    <property type="entry name" value="Glyco_hydro_beta-prop_sf"/>
</dbReference>
<dbReference type="EMBL" id="WEID01000068">
    <property type="protein sequence ID" value="KAB8131018.1"/>
    <property type="molecule type" value="Genomic_DNA"/>
</dbReference>
<feature type="site" description="Important for catalytic activity, responsible for pKa modulation of the active site Glu and correct orientation of both the proton donor and substrate" evidence="7">
    <location>
        <position position="366"/>
    </location>
</feature>
<dbReference type="InterPro" id="IPR006584">
    <property type="entry name" value="Cellulose-bd_IV"/>
</dbReference>
<dbReference type="PANTHER" id="PTHR43772:SF2">
    <property type="entry name" value="PUTATIVE (AFU_ORTHOLOGUE AFUA_2G04480)-RELATED"/>
    <property type="match status" value="1"/>
</dbReference>
<proteinExistence type="inferred from homology"/>
<keyword evidence="6" id="KW-0326">Glycosidase</keyword>
<dbReference type="InterPro" id="IPR052176">
    <property type="entry name" value="Glycosyl_Hydrlase_43_Enz"/>
</dbReference>
<dbReference type="PANTHER" id="PTHR43772">
    <property type="entry name" value="ENDO-1,4-BETA-XYLANASE"/>
    <property type="match status" value="1"/>
</dbReference>
<name>A0A7C8KYE3_9BACI</name>
<dbReference type="GO" id="GO:0004553">
    <property type="term" value="F:hydrolase activity, hydrolyzing O-glycosyl compounds"/>
    <property type="evidence" value="ECO:0007669"/>
    <property type="project" value="InterPro"/>
</dbReference>
<evidence type="ECO:0000256" key="4">
    <source>
        <dbReference type="ARBA" id="ARBA00022801"/>
    </source>
</evidence>
<keyword evidence="5" id="KW-0119">Carbohydrate metabolism</keyword>
<keyword evidence="4 10" id="KW-0378">Hydrolase</keyword>
<protein>
    <submittedName>
        <fullName evidence="10">Family 43 glycosylhydrolase</fullName>
    </submittedName>
</protein>
<dbReference type="InterPro" id="IPR006710">
    <property type="entry name" value="Glyco_hydro_43"/>
</dbReference>
<evidence type="ECO:0000256" key="6">
    <source>
        <dbReference type="ARBA" id="ARBA00023295"/>
    </source>
</evidence>
<accession>A0A7C8KYE3</accession>
<evidence type="ECO:0000256" key="5">
    <source>
        <dbReference type="ARBA" id="ARBA00023277"/>
    </source>
</evidence>
<evidence type="ECO:0000259" key="9">
    <source>
        <dbReference type="SMART" id="SM00606"/>
    </source>
</evidence>
<keyword evidence="2" id="KW-0624">Polysaccharide degradation</keyword>
<feature type="domain" description="Cellulose binding type IV" evidence="9">
    <location>
        <begin position="549"/>
        <end position="687"/>
    </location>
</feature>
<dbReference type="SMART" id="SM00606">
    <property type="entry name" value="CBD_IV"/>
    <property type="match status" value="1"/>
</dbReference>
<evidence type="ECO:0000313" key="10">
    <source>
        <dbReference type="EMBL" id="KAB8131018.1"/>
    </source>
</evidence>
<feature type="transmembrane region" description="Helical" evidence="8">
    <location>
        <begin position="20"/>
        <end position="39"/>
    </location>
</feature>
<dbReference type="InterPro" id="IPR008979">
    <property type="entry name" value="Galactose-bd-like_sf"/>
</dbReference>
<keyword evidence="8" id="KW-0472">Membrane</keyword>
<dbReference type="SUPFAM" id="SSF75005">
    <property type="entry name" value="Arabinanase/levansucrase/invertase"/>
    <property type="match status" value="1"/>
</dbReference>
<dbReference type="GO" id="GO:0030246">
    <property type="term" value="F:carbohydrate binding"/>
    <property type="evidence" value="ECO:0007669"/>
    <property type="project" value="InterPro"/>
</dbReference>
<dbReference type="SUPFAM" id="SSF49785">
    <property type="entry name" value="Galactose-binding domain-like"/>
    <property type="match status" value="1"/>
</dbReference>
<evidence type="ECO:0000256" key="7">
    <source>
        <dbReference type="PIRSR" id="PIRSR606710-2"/>
    </source>
</evidence>
<evidence type="ECO:0000313" key="11">
    <source>
        <dbReference type="Proteomes" id="UP000480246"/>
    </source>
</evidence>
<comment type="similarity">
    <text evidence="1">Belongs to the glycosyl hydrolase 43 family.</text>
</comment>
<dbReference type="OrthoDB" id="9801455at2"/>
<keyword evidence="2" id="KW-0858">Xylan degradation</keyword>
<evidence type="ECO:0000256" key="1">
    <source>
        <dbReference type="ARBA" id="ARBA00009865"/>
    </source>
</evidence>
<evidence type="ECO:0000256" key="2">
    <source>
        <dbReference type="ARBA" id="ARBA00022651"/>
    </source>
</evidence>
<dbReference type="GO" id="GO:0045493">
    <property type="term" value="P:xylan catabolic process"/>
    <property type="evidence" value="ECO:0007669"/>
    <property type="project" value="UniProtKB-KW"/>
</dbReference>
<dbReference type="InterPro" id="IPR005084">
    <property type="entry name" value="CBM6"/>
</dbReference>
<gene>
    <name evidence="10" type="ORF">F9U64_13635</name>
</gene>
<evidence type="ECO:0000256" key="8">
    <source>
        <dbReference type="SAM" id="Phobius"/>
    </source>
</evidence>
<dbReference type="CDD" id="cd04084">
    <property type="entry name" value="CBM6_xylanase-like"/>
    <property type="match status" value="1"/>
</dbReference>
<dbReference type="Gene3D" id="2.60.120.260">
    <property type="entry name" value="Galactose-binding domain-like"/>
    <property type="match status" value="1"/>
</dbReference>
<keyword evidence="11" id="KW-1185">Reference proteome</keyword>
<keyword evidence="8" id="KW-1133">Transmembrane helix</keyword>
<dbReference type="Pfam" id="PF04616">
    <property type="entry name" value="Glyco_hydro_43"/>
    <property type="match status" value="1"/>
</dbReference>
<sequence>MLNFFQKEGGLMKNKRKQVLYFVIFIICFSVVLLMIIQINRGTVEKKARDSEVIRAGDVNEIPAQSTAYLEEEVIVLSHSIEKTYTMKLLIDEFSQNTEVNSIRSGIQVPDILEVTDVVPNTNNLSAEYISFEKSDEGIELKINNDDSPVNFKNNDGSKELISIKFRLKKELTAELSKEIKVDDFEITDTEGNTEKYKVDGAITKVIRNPLASSIGKSAPNGNPIVSHKFGADPYALVFNDRVYIYNTNDVLEYDQDGNVIDNSYGTINKLSIVSSADLINWTDHGVINVAGKNGAAKWATQSWAPAVAHKVINGENKFFLYFANNASGIGVLTSDSPTGPWIDPIGEPLISRSHPGAEGVTWLFDPAVLVDDDGEDYIYFGGGVPEGEDAMPNTARVMKLGDDMVSVVGEANPIPAPFMFENAGINKVGDTYYYTYCSNFYSGYRPEGSPPAGEIAYMTSDHPMGPWTYQSTILKNPGEFFGVGGNNHHSIFQFHENWYIAYHAQTLSKEMGIPKGYRSTHLNKVFFNEDGSIQEIKADMEGVEPVKMLNPFIRIEAETIAWNAGIQVETVVNDGFENTMSSDLAITNIDDGDWHAVSEVDFKRGATQFIASVSSLTDGGVIDIHLDTPDGKLIGTLEVPATGGWNQWEEISTEVIEVTGIHDLYFIYRGKNPQELFRLNYWLFQE</sequence>
<reference evidence="10 11" key="1">
    <citation type="submission" date="2019-10" db="EMBL/GenBank/DDBJ databases">
        <title>Gracilibacillus sp. nov. isolated from rice seeds.</title>
        <authorList>
            <person name="He S."/>
        </authorList>
    </citation>
    <scope>NUCLEOTIDE SEQUENCE [LARGE SCALE GENOMIC DNA]</scope>
    <source>
        <strain evidence="10 11">TD8</strain>
    </source>
</reference>
<dbReference type="Pfam" id="PF03422">
    <property type="entry name" value="CBM_6"/>
    <property type="match status" value="1"/>
</dbReference>
<keyword evidence="8" id="KW-0812">Transmembrane</keyword>
<dbReference type="CDD" id="cd09003">
    <property type="entry name" value="GH43_XynD-like"/>
    <property type="match status" value="1"/>
</dbReference>
<dbReference type="Proteomes" id="UP000480246">
    <property type="component" value="Unassembled WGS sequence"/>
</dbReference>
<evidence type="ECO:0000256" key="3">
    <source>
        <dbReference type="ARBA" id="ARBA00022729"/>
    </source>
</evidence>
<dbReference type="Gene3D" id="2.115.10.20">
    <property type="entry name" value="Glycosyl hydrolase domain, family 43"/>
    <property type="match status" value="1"/>
</dbReference>
<comment type="caution">
    <text evidence="10">The sequence shown here is derived from an EMBL/GenBank/DDBJ whole genome shotgun (WGS) entry which is preliminary data.</text>
</comment>
<keyword evidence="3" id="KW-0732">Signal</keyword>
<dbReference type="AlphaFoldDB" id="A0A7C8KYE3"/>